<sequence>MSNNLPSSISSFEAQFGMAKITVADYGAVAGERLEMPYQPVLGYKTKKSKGVKGVKDVKDVKDVRDVVERMRKLARVVSDGKSVAVATWFEGAEYQERDPRKLAAMSSTPQELEQYDAWSAGGLCLPEFNWSMNVDDSPMSTSIVKSMQDRADAMNILWKTNKAKPHHALWLSDNWIVIVPLVSAVILVEKAKKDLKCGSQCFTADEMAEIQTIDKAFDQVTQFFSLLNSRKAEYSEVTTRDVEYSMQILLARKLAIEKNAQERMAECSVIKTEASIPAGIESRHNRKEVS</sequence>
<proteinExistence type="predicted"/>
<comment type="caution">
    <text evidence="1">The sequence shown here is derived from an EMBL/GenBank/DDBJ whole genome shotgun (WGS) entry which is preliminary data.</text>
</comment>
<protein>
    <submittedName>
        <fullName evidence="1">Uncharacterized protein</fullName>
    </submittedName>
</protein>
<accession>A0A0G2I3H7</accession>
<name>A0A0G2I3H7_9EURO</name>
<dbReference type="VEuPathDB" id="FungiDB:EMCG_09331"/>
<dbReference type="EMBL" id="LCZI01000744">
    <property type="protein sequence ID" value="KKZ64770.1"/>
    <property type="molecule type" value="Genomic_DNA"/>
</dbReference>
<evidence type="ECO:0000313" key="1">
    <source>
        <dbReference type="EMBL" id="KKZ64770.1"/>
    </source>
</evidence>
<dbReference type="AlphaFoldDB" id="A0A0G2I3H7"/>
<reference evidence="2" key="1">
    <citation type="journal article" date="2015" name="PLoS Genet.">
        <title>The dynamic genome and transcriptome of the human fungal pathogen Blastomyces and close relative Emmonsia.</title>
        <authorList>
            <person name="Munoz J.F."/>
            <person name="Gauthier G.M."/>
            <person name="Desjardins C.A."/>
            <person name="Gallo J.E."/>
            <person name="Holder J."/>
            <person name="Sullivan T.D."/>
            <person name="Marty A.J."/>
            <person name="Carmen J.C."/>
            <person name="Chen Z."/>
            <person name="Ding L."/>
            <person name="Gujja S."/>
            <person name="Magrini V."/>
            <person name="Misas E."/>
            <person name="Mitreva M."/>
            <person name="Priest M."/>
            <person name="Saif S."/>
            <person name="Whiston E.A."/>
            <person name="Young S."/>
            <person name="Zeng Q."/>
            <person name="Goldman W.E."/>
            <person name="Mardis E.R."/>
            <person name="Taylor J.W."/>
            <person name="McEwen J.G."/>
            <person name="Clay O.K."/>
            <person name="Klein B.S."/>
            <person name="Cuomo C.A."/>
        </authorList>
    </citation>
    <scope>NUCLEOTIDE SEQUENCE [LARGE SCALE GENOMIC DNA]</scope>
    <source>
        <strain evidence="2">UAMH 3008</strain>
    </source>
</reference>
<evidence type="ECO:0000313" key="2">
    <source>
        <dbReference type="Proteomes" id="UP000034164"/>
    </source>
</evidence>
<organism evidence="1 2">
    <name type="scientific">[Emmonsia] crescens</name>
    <dbReference type="NCBI Taxonomy" id="73230"/>
    <lineage>
        <taxon>Eukaryota</taxon>
        <taxon>Fungi</taxon>
        <taxon>Dikarya</taxon>
        <taxon>Ascomycota</taxon>
        <taxon>Pezizomycotina</taxon>
        <taxon>Eurotiomycetes</taxon>
        <taxon>Eurotiomycetidae</taxon>
        <taxon>Onygenales</taxon>
        <taxon>Ajellomycetaceae</taxon>
        <taxon>Emergomyces</taxon>
    </lineage>
</organism>
<dbReference type="OrthoDB" id="4812032at2759"/>
<gene>
    <name evidence="1" type="ORF">EMCG_09331</name>
</gene>
<dbReference type="Proteomes" id="UP000034164">
    <property type="component" value="Unassembled WGS sequence"/>
</dbReference>